<dbReference type="Gene3D" id="1.10.10.10">
    <property type="entry name" value="Winged helix-like DNA-binding domain superfamily/Winged helix DNA-binding domain"/>
    <property type="match status" value="1"/>
</dbReference>
<dbReference type="EMBL" id="CP001696">
    <property type="protein sequence ID" value="ACV24396.1"/>
    <property type="molecule type" value="Genomic_DNA"/>
</dbReference>
<evidence type="ECO:0000259" key="4">
    <source>
        <dbReference type="PROSITE" id="PS51371"/>
    </source>
</evidence>
<dbReference type="PIRSF" id="PIRSF005063">
    <property type="entry name" value="UCP005063_CBS_MJ1232"/>
    <property type="match status" value="1"/>
</dbReference>
<evidence type="ECO:0000313" key="5">
    <source>
        <dbReference type="EMBL" id="ACV24396.1"/>
    </source>
</evidence>
<accession>C7P764</accession>
<dbReference type="GO" id="GO:0006355">
    <property type="term" value="P:regulation of DNA-templated transcription"/>
    <property type="evidence" value="ECO:0007669"/>
    <property type="project" value="InterPro"/>
</dbReference>
<dbReference type="InterPro" id="IPR000644">
    <property type="entry name" value="CBS_dom"/>
</dbReference>
<dbReference type="KEGG" id="mfe:Mefer_0575"/>
<name>C7P764_METFA</name>
<dbReference type="PANTHER" id="PTHR43080">
    <property type="entry name" value="CBS DOMAIN-CONTAINING PROTEIN CBSX3, MITOCHONDRIAL"/>
    <property type="match status" value="1"/>
</dbReference>
<dbReference type="Gene3D" id="3.10.580.10">
    <property type="entry name" value="CBS-domain"/>
    <property type="match status" value="2"/>
</dbReference>
<keyword evidence="2 3" id="KW-0129">CBS domain</keyword>
<dbReference type="HOGENOM" id="CLU_926289_0_0_2"/>
<sequence>MELTVVQKEILQELINLYREKNRPIKGTEIALRLNRNPGTIRNQMQALRALDLVDGVPGPKGGYVPTSKAYRALGLGDEGEIIVPIYKDGKKVEGVKVVKIEFDTVSHEKYCSSKIHIEGDTKHFNIGDIIRVGPTYHNKIIINGRIIGRDDIHRILLIDVLGVSSIPNVKVGEVGIQKVYTLNPDNTLKEAAKLFAEKNISGAPVVDNDNLIGIISLHDIAENIENVDRKVKEVMNKNVLTIHKDEKIYDALKIMNKNNVGRLVIVDDNNKIVGIITRTDILKIISGKFPRSFHTQ</sequence>
<dbReference type="RefSeq" id="WP_015791133.1">
    <property type="nucleotide sequence ID" value="NC_013156.1"/>
</dbReference>
<gene>
    <name evidence="5" type="ordered locus">Mefer_0575</name>
</gene>
<dbReference type="GO" id="GO:0003677">
    <property type="term" value="F:DNA binding"/>
    <property type="evidence" value="ECO:0007669"/>
    <property type="project" value="InterPro"/>
</dbReference>
<dbReference type="Pfam" id="PF03444">
    <property type="entry name" value="WHD_HrcA"/>
    <property type="match status" value="1"/>
</dbReference>
<dbReference type="InterPro" id="IPR046342">
    <property type="entry name" value="CBS_dom_sf"/>
</dbReference>
<dbReference type="SUPFAM" id="SSF46785">
    <property type="entry name" value="Winged helix' DNA-binding domain"/>
    <property type="match status" value="1"/>
</dbReference>
<keyword evidence="1" id="KW-0677">Repeat</keyword>
<proteinExistence type="predicted"/>
<evidence type="ECO:0000256" key="1">
    <source>
        <dbReference type="ARBA" id="ARBA00022737"/>
    </source>
</evidence>
<keyword evidence="6" id="KW-1185">Reference proteome</keyword>
<evidence type="ECO:0000256" key="2">
    <source>
        <dbReference type="ARBA" id="ARBA00023122"/>
    </source>
</evidence>
<dbReference type="InterPro" id="IPR016436">
    <property type="entry name" value="UCP005063_CBS"/>
</dbReference>
<dbReference type="OrthoDB" id="64432at2157"/>
<dbReference type="SUPFAM" id="SSF54631">
    <property type="entry name" value="CBS-domain pair"/>
    <property type="match status" value="1"/>
</dbReference>
<reference evidence="5" key="1">
    <citation type="submission" date="2009-08" db="EMBL/GenBank/DDBJ databases">
        <title>Complete sequence of chromosome of Methanocaldococcus fervens AG86.</title>
        <authorList>
            <consortium name="US DOE Joint Genome Institute"/>
            <person name="Lucas S."/>
            <person name="Copeland A."/>
            <person name="Lapidus A."/>
            <person name="Glavina del Rio T."/>
            <person name="Tice H."/>
            <person name="Bruce D."/>
            <person name="Goodwin L."/>
            <person name="Pitluck S."/>
            <person name="Chertkov O."/>
            <person name="Detter J.C."/>
            <person name="Han C."/>
            <person name="Tapia R."/>
            <person name="Larimer F."/>
            <person name="Land M."/>
            <person name="Hauser L."/>
            <person name="Kyrpides N."/>
            <person name="Ovchinnikova G."/>
            <person name="Lupa-Sieprawska M."/>
            <person name="Whitman W.B."/>
        </authorList>
    </citation>
    <scope>NUCLEOTIDE SEQUENCE [LARGE SCALE GENOMIC DNA]</scope>
    <source>
        <strain evidence="5">AG86</strain>
    </source>
</reference>
<dbReference type="GeneID" id="8365249"/>
<dbReference type="SMART" id="SM00116">
    <property type="entry name" value="CBS"/>
    <property type="match status" value="2"/>
</dbReference>
<dbReference type="eggNOG" id="arCOG00610">
    <property type="taxonomic scope" value="Archaea"/>
</dbReference>
<dbReference type="STRING" id="573064.Mefer_0575"/>
<feature type="domain" description="CBS" evidence="4">
    <location>
        <begin position="236"/>
        <end position="294"/>
    </location>
</feature>
<dbReference type="PROSITE" id="PS51371">
    <property type="entry name" value="CBS"/>
    <property type="match status" value="2"/>
</dbReference>
<dbReference type="InterPro" id="IPR051257">
    <property type="entry name" value="Diverse_CBS-Domain"/>
</dbReference>
<dbReference type="AlphaFoldDB" id="C7P764"/>
<dbReference type="InterPro" id="IPR036390">
    <property type="entry name" value="WH_DNA-bd_sf"/>
</dbReference>
<protein>
    <submittedName>
        <fullName evidence="5">Signal transduction protein with CBS domains</fullName>
    </submittedName>
</protein>
<evidence type="ECO:0000256" key="3">
    <source>
        <dbReference type="PROSITE-ProRule" id="PRU00703"/>
    </source>
</evidence>
<dbReference type="CDD" id="cd04588">
    <property type="entry name" value="CBS_pair_archHTH_assoc"/>
    <property type="match status" value="1"/>
</dbReference>
<dbReference type="Pfam" id="PF00571">
    <property type="entry name" value="CBS"/>
    <property type="match status" value="2"/>
</dbReference>
<dbReference type="PANTHER" id="PTHR43080:SF2">
    <property type="entry name" value="CBS DOMAIN-CONTAINING PROTEIN"/>
    <property type="match status" value="1"/>
</dbReference>
<dbReference type="Proteomes" id="UP000001495">
    <property type="component" value="Chromosome"/>
</dbReference>
<organism evidence="5 6">
    <name type="scientific">Methanocaldococcus fervens (strain DSM 4213 / JCM 15782 / AG86)</name>
    <name type="common">Methanococcus fervens</name>
    <dbReference type="NCBI Taxonomy" id="573064"/>
    <lineage>
        <taxon>Archaea</taxon>
        <taxon>Methanobacteriati</taxon>
        <taxon>Methanobacteriota</taxon>
        <taxon>Methanomada group</taxon>
        <taxon>Methanococci</taxon>
        <taxon>Methanococcales</taxon>
        <taxon>Methanocaldococcaceae</taxon>
        <taxon>Methanocaldococcus</taxon>
    </lineage>
</organism>
<feature type="domain" description="CBS" evidence="4">
    <location>
        <begin position="176"/>
        <end position="234"/>
    </location>
</feature>
<dbReference type="InterPro" id="IPR005104">
    <property type="entry name" value="WHTH_HrcA_DNA-bd"/>
</dbReference>
<evidence type="ECO:0000313" key="6">
    <source>
        <dbReference type="Proteomes" id="UP000001495"/>
    </source>
</evidence>
<dbReference type="InterPro" id="IPR036388">
    <property type="entry name" value="WH-like_DNA-bd_sf"/>
</dbReference>